<feature type="domain" description="F-box" evidence="5">
    <location>
        <begin position="127"/>
        <end position="175"/>
    </location>
</feature>
<protein>
    <submittedName>
        <fullName evidence="6">WD40-repeat-containing domain protein</fullName>
    </submittedName>
</protein>
<dbReference type="GO" id="GO:0010992">
    <property type="term" value="P:ubiquitin recycling"/>
    <property type="evidence" value="ECO:0007669"/>
    <property type="project" value="TreeGrafter"/>
</dbReference>
<dbReference type="InterPro" id="IPR015943">
    <property type="entry name" value="WD40/YVTN_repeat-like_dom_sf"/>
</dbReference>
<evidence type="ECO:0000256" key="4">
    <source>
        <dbReference type="SAM" id="MobiDB-lite"/>
    </source>
</evidence>
<dbReference type="GO" id="GO:0043161">
    <property type="term" value="P:proteasome-mediated ubiquitin-dependent protein catabolic process"/>
    <property type="evidence" value="ECO:0007669"/>
    <property type="project" value="TreeGrafter"/>
</dbReference>
<dbReference type="InParanoid" id="A0A1Y2B7D2"/>
<keyword evidence="7" id="KW-1185">Reference proteome</keyword>
<feature type="repeat" description="WD" evidence="3">
    <location>
        <begin position="396"/>
        <end position="439"/>
    </location>
</feature>
<organism evidence="6 7">
    <name type="scientific">Naematelia encephala</name>
    <dbReference type="NCBI Taxonomy" id="71784"/>
    <lineage>
        <taxon>Eukaryota</taxon>
        <taxon>Fungi</taxon>
        <taxon>Dikarya</taxon>
        <taxon>Basidiomycota</taxon>
        <taxon>Agaricomycotina</taxon>
        <taxon>Tremellomycetes</taxon>
        <taxon>Tremellales</taxon>
        <taxon>Naemateliaceae</taxon>
        <taxon>Naematelia</taxon>
    </lineage>
</organism>
<evidence type="ECO:0000256" key="2">
    <source>
        <dbReference type="ARBA" id="ARBA00022737"/>
    </source>
</evidence>
<dbReference type="GO" id="GO:0043130">
    <property type="term" value="F:ubiquitin binding"/>
    <property type="evidence" value="ECO:0007669"/>
    <property type="project" value="TreeGrafter"/>
</dbReference>
<dbReference type="CDD" id="cd00200">
    <property type="entry name" value="WD40"/>
    <property type="match status" value="1"/>
</dbReference>
<gene>
    <name evidence="6" type="ORF">BCR39DRAFT_113253</name>
</gene>
<dbReference type="InterPro" id="IPR036047">
    <property type="entry name" value="F-box-like_dom_sf"/>
</dbReference>
<dbReference type="PANTHER" id="PTHR19849:SF1">
    <property type="entry name" value="F-BOX_WD REPEAT-CONTAINING PROTEIN 7"/>
    <property type="match status" value="1"/>
</dbReference>
<dbReference type="PROSITE" id="PS00678">
    <property type="entry name" value="WD_REPEATS_1"/>
    <property type="match status" value="2"/>
</dbReference>
<name>A0A1Y2B7D2_9TREE</name>
<dbReference type="Pfam" id="PF00400">
    <property type="entry name" value="WD40"/>
    <property type="match status" value="4"/>
</dbReference>
<dbReference type="PROSITE" id="PS50082">
    <property type="entry name" value="WD_REPEATS_2"/>
    <property type="match status" value="3"/>
</dbReference>
<dbReference type="EMBL" id="MCFC01000019">
    <property type="protein sequence ID" value="ORY30596.1"/>
    <property type="molecule type" value="Genomic_DNA"/>
</dbReference>
<dbReference type="InterPro" id="IPR020472">
    <property type="entry name" value="WD40_PAC1"/>
</dbReference>
<dbReference type="InterPro" id="IPR001810">
    <property type="entry name" value="F-box_dom"/>
</dbReference>
<dbReference type="STRING" id="71784.A0A1Y2B7D2"/>
<feature type="compositionally biased region" description="Basic and acidic residues" evidence="4">
    <location>
        <begin position="59"/>
        <end position="68"/>
    </location>
</feature>
<accession>A0A1Y2B7D2</accession>
<dbReference type="Gene3D" id="2.130.10.10">
    <property type="entry name" value="YVTN repeat-like/Quinoprotein amine dehydrogenase"/>
    <property type="match status" value="3"/>
</dbReference>
<dbReference type="OrthoDB" id="19711at2759"/>
<feature type="compositionally biased region" description="Polar residues" evidence="4">
    <location>
        <begin position="11"/>
        <end position="27"/>
    </location>
</feature>
<dbReference type="PANTHER" id="PTHR19849">
    <property type="entry name" value="PHOSPHOLIPASE A-2-ACTIVATING PROTEIN"/>
    <property type="match status" value="1"/>
</dbReference>
<dbReference type="Proteomes" id="UP000193986">
    <property type="component" value="Unassembled WGS sequence"/>
</dbReference>
<dbReference type="SMART" id="SM00320">
    <property type="entry name" value="WD40"/>
    <property type="match status" value="7"/>
</dbReference>
<dbReference type="SUPFAM" id="SSF50978">
    <property type="entry name" value="WD40 repeat-like"/>
    <property type="match status" value="1"/>
</dbReference>
<dbReference type="InterPro" id="IPR001680">
    <property type="entry name" value="WD40_rpt"/>
</dbReference>
<feature type="repeat" description="WD" evidence="3">
    <location>
        <begin position="480"/>
        <end position="521"/>
    </location>
</feature>
<dbReference type="Gene3D" id="1.20.1280.50">
    <property type="match status" value="1"/>
</dbReference>
<evidence type="ECO:0000259" key="5">
    <source>
        <dbReference type="PROSITE" id="PS50181"/>
    </source>
</evidence>
<evidence type="ECO:0000256" key="1">
    <source>
        <dbReference type="ARBA" id="ARBA00022574"/>
    </source>
</evidence>
<evidence type="ECO:0000313" key="7">
    <source>
        <dbReference type="Proteomes" id="UP000193986"/>
    </source>
</evidence>
<feature type="compositionally biased region" description="Polar residues" evidence="4">
    <location>
        <begin position="71"/>
        <end position="89"/>
    </location>
</feature>
<feature type="repeat" description="WD" evidence="3">
    <location>
        <begin position="259"/>
        <end position="298"/>
    </location>
</feature>
<feature type="region of interest" description="Disordered" evidence="4">
    <location>
        <begin position="1"/>
        <end position="97"/>
    </location>
</feature>
<keyword evidence="2" id="KW-0677">Repeat</keyword>
<dbReference type="GO" id="GO:0005737">
    <property type="term" value="C:cytoplasm"/>
    <property type="evidence" value="ECO:0007669"/>
    <property type="project" value="TreeGrafter"/>
</dbReference>
<dbReference type="SMART" id="SM00256">
    <property type="entry name" value="FBOX"/>
    <property type="match status" value="1"/>
</dbReference>
<dbReference type="PRINTS" id="PR00320">
    <property type="entry name" value="GPROTEINBRPT"/>
</dbReference>
<dbReference type="InterPro" id="IPR019775">
    <property type="entry name" value="WD40_repeat_CS"/>
</dbReference>
<dbReference type="PROSITE" id="PS50181">
    <property type="entry name" value="FBOX"/>
    <property type="match status" value="1"/>
</dbReference>
<keyword evidence="1 3" id="KW-0853">WD repeat</keyword>
<reference evidence="6 7" key="1">
    <citation type="submission" date="2016-07" db="EMBL/GenBank/DDBJ databases">
        <title>Pervasive Adenine N6-methylation of Active Genes in Fungi.</title>
        <authorList>
            <consortium name="DOE Joint Genome Institute"/>
            <person name="Mondo S.J."/>
            <person name="Dannebaum R.O."/>
            <person name="Kuo R.C."/>
            <person name="Labutti K."/>
            <person name="Haridas S."/>
            <person name="Kuo A."/>
            <person name="Salamov A."/>
            <person name="Ahrendt S.R."/>
            <person name="Lipzen A."/>
            <person name="Sullivan W."/>
            <person name="Andreopoulos W.B."/>
            <person name="Clum A."/>
            <person name="Lindquist E."/>
            <person name="Daum C."/>
            <person name="Ramamoorthy G.K."/>
            <person name="Gryganskyi A."/>
            <person name="Culley D."/>
            <person name="Magnuson J.K."/>
            <person name="James T.Y."/>
            <person name="O'Malley M.A."/>
            <person name="Stajich J.E."/>
            <person name="Spatafora J.W."/>
            <person name="Visel A."/>
            <person name="Grigoriev I.V."/>
        </authorList>
    </citation>
    <scope>NUCLEOTIDE SEQUENCE [LARGE SCALE GENOMIC DNA]</scope>
    <source>
        <strain evidence="6 7">68-887.2</strain>
    </source>
</reference>
<evidence type="ECO:0000256" key="3">
    <source>
        <dbReference type="PROSITE-ProRule" id="PRU00221"/>
    </source>
</evidence>
<dbReference type="InterPro" id="IPR036322">
    <property type="entry name" value="WD40_repeat_dom_sf"/>
</dbReference>
<dbReference type="Pfam" id="PF12937">
    <property type="entry name" value="F-box-like"/>
    <property type="match status" value="1"/>
</dbReference>
<dbReference type="SUPFAM" id="SSF81383">
    <property type="entry name" value="F-box domain"/>
    <property type="match status" value="1"/>
</dbReference>
<feature type="compositionally biased region" description="Low complexity" evidence="4">
    <location>
        <begin position="1"/>
        <end position="10"/>
    </location>
</feature>
<dbReference type="GO" id="GO:0005634">
    <property type="term" value="C:nucleus"/>
    <property type="evidence" value="ECO:0007669"/>
    <property type="project" value="TreeGrafter"/>
</dbReference>
<feature type="compositionally biased region" description="Low complexity" evidence="4">
    <location>
        <begin position="38"/>
        <end position="47"/>
    </location>
</feature>
<dbReference type="AlphaFoldDB" id="A0A1Y2B7D2"/>
<evidence type="ECO:0000313" key="6">
    <source>
        <dbReference type="EMBL" id="ORY30596.1"/>
    </source>
</evidence>
<comment type="caution">
    <text evidence="6">The sequence shown here is derived from an EMBL/GenBank/DDBJ whole genome shotgun (WGS) entry which is preliminary data.</text>
</comment>
<dbReference type="PROSITE" id="PS50294">
    <property type="entry name" value="WD_REPEATS_REGION"/>
    <property type="match status" value="2"/>
</dbReference>
<proteinExistence type="predicted"/>
<sequence>MSSQASSSSSRLPTKLNQPSTSSPRTAESSRRRLGTLFSSFTPSFSPARSLGSSQTESDEGRETKRVEQPTPRSSKSRLWSWLTPTKSTRQGDDVEEDEWDEGCFVDALSEVSVSGAAHQRSSRGTQCYIDDLPDELLLAILSCLPPTPARLAPIGRVSKRFYQLSQSPVLWQRILHSTPTLSLHAGRADRFRPITCPPPGTWVKNDWRSSSSVSLPAFDPCSTSPLDVHLPTLYRTHLSLLERLHSTDESPPDNIQILNAHTDSVYTAHLAHPWLFTGSRDRSVRIWRLDQQGKAEMSHVLEKAHKGSVLSLDVEMDVTTGKGMMVTTSSDQTASVWSLDLNAEEGETVSKIGSLTGHGGGVLDTKLASDTIVTCSKDTTLKVYDRKSLILLRTLTGHSGPVNCLALNPDTSVKQAVSASGDGYWIIWDLETGEQVRRGESNGRGLACVEWQGDHVIAGSNDQLLKLYAATTGSLIRTFEGHADLVRSISLHEPSGIIVTGSYDSTVRLWDMFSGQCLRTLELGHTSLIFCVKLQGHRLITASHDYTAAITSFGLDLPYADFLV</sequence>